<dbReference type="Proteomes" id="UP000361468">
    <property type="component" value="Unassembled WGS sequence"/>
</dbReference>
<dbReference type="PIRSF" id="PIRSF001439">
    <property type="entry name" value="CryM"/>
    <property type="match status" value="1"/>
</dbReference>
<dbReference type="EMBL" id="CABPSO010000002">
    <property type="protein sequence ID" value="VVE62766.1"/>
    <property type="molecule type" value="Genomic_DNA"/>
</dbReference>
<dbReference type="Gene3D" id="3.30.1780.10">
    <property type="entry name" value="ornithine cyclodeaminase, domain 1"/>
    <property type="match status" value="1"/>
</dbReference>
<dbReference type="EMBL" id="UGSG01000001">
    <property type="protein sequence ID" value="SUA74770.1"/>
    <property type="molecule type" value="Genomic_DNA"/>
</dbReference>
<dbReference type="PANTHER" id="PTHR13812:SF19">
    <property type="entry name" value="KETIMINE REDUCTASE MU-CRYSTALLIN"/>
    <property type="match status" value="1"/>
</dbReference>
<dbReference type="PANTHER" id="PTHR13812">
    <property type="entry name" value="KETIMINE REDUCTASE MU-CRYSTALLIN"/>
    <property type="match status" value="1"/>
</dbReference>
<dbReference type="RefSeq" id="WP_038617569.1">
    <property type="nucleotide sequence ID" value="NZ_CABPSO010000002.1"/>
</dbReference>
<protein>
    <submittedName>
        <fullName evidence="1">Ornithine cyclodeaminase</fullName>
    </submittedName>
</protein>
<dbReference type="Gene3D" id="3.40.50.720">
    <property type="entry name" value="NAD(P)-binding Rossmann-like Domain"/>
    <property type="match status" value="1"/>
</dbReference>
<organism evidence="1 3">
    <name type="scientific">Pandoraea pnomenusa</name>
    <dbReference type="NCBI Taxonomy" id="93220"/>
    <lineage>
        <taxon>Bacteria</taxon>
        <taxon>Pseudomonadati</taxon>
        <taxon>Pseudomonadota</taxon>
        <taxon>Betaproteobacteria</taxon>
        <taxon>Burkholderiales</taxon>
        <taxon>Burkholderiaceae</taxon>
        <taxon>Pandoraea</taxon>
    </lineage>
</organism>
<dbReference type="InterPro" id="IPR023401">
    <property type="entry name" value="ODC_N"/>
</dbReference>
<accession>A0A378YE06</accession>
<dbReference type="Proteomes" id="UP000254573">
    <property type="component" value="Unassembled WGS sequence"/>
</dbReference>
<keyword evidence="4" id="KW-1185">Reference proteome</keyword>
<name>A0A378YE06_9BURK</name>
<evidence type="ECO:0000313" key="2">
    <source>
        <dbReference type="EMBL" id="VVE62766.1"/>
    </source>
</evidence>
<evidence type="ECO:0000313" key="1">
    <source>
        <dbReference type="EMBL" id="SUA74770.1"/>
    </source>
</evidence>
<evidence type="ECO:0000313" key="4">
    <source>
        <dbReference type="Proteomes" id="UP000361468"/>
    </source>
</evidence>
<dbReference type="STRING" id="93220.A6P55_23495"/>
<dbReference type="KEGG" id="ppnm:LV28_02445"/>
<dbReference type="SUPFAM" id="SSF51735">
    <property type="entry name" value="NAD(P)-binding Rossmann-fold domains"/>
    <property type="match status" value="1"/>
</dbReference>
<evidence type="ECO:0000313" key="3">
    <source>
        <dbReference type="Proteomes" id="UP000254573"/>
    </source>
</evidence>
<reference evidence="1 3" key="1">
    <citation type="submission" date="2018-06" db="EMBL/GenBank/DDBJ databases">
        <authorList>
            <consortium name="Pathogen Informatics"/>
            <person name="Doyle S."/>
        </authorList>
    </citation>
    <scope>NUCLEOTIDE SEQUENCE [LARGE SCALE GENOMIC DNA]</scope>
    <source>
        <strain evidence="1 3">NCTC13160</strain>
    </source>
</reference>
<dbReference type="InterPro" id="IPR003462">
    <property type="entry name" value="ODC_Mu_crystall"/>
</dbReference>
<dbReference type="GO" id="GO:0042562">
    <property type="term" value="F:hormone binding"/>
    <property type="evidence" value="ECO:0007669"/>
    <property type="project" value="TreeGrafter"/>
</dbReference>
<sequence>MIHLTDAQIDNLIDFPQAIAALESAFRELARGAAAVQRRVRTEAQGTKLSTLGAVLPGADVAGAKVYTTLRGQFNFVIVLFRASDGACLATLDANAITRLRTAATTILAVRALARPGARTAAIFGSGVQGAAHAHALARFAGVQALRIVGIEGDVALAASVDEAYRAMGVTASAVSTDEALDGADIIVTATRASTPLFDGRALSPGAFVAAIGSSLPHTRETDDATLARAARIVVELRDQAREEAGDLLMAAPGLVNWHDVAELGDVMEGLTTGRRHRDDIIVYKAVGFGLQDVALAALAYRTHIERAR</sequence>
<dbReference type="AlphaFoldDB" id="A0A378YE06"/>
<reference evidence="2 4" key="2">
    <citation type="submission" date="2019-08" db="EMBL/GenBank/DDBJ databases">
        <authorList>
            <person name="Peeters C."/>
        </authorList>
    </citation>
    <scope>NUCLEOTIDE SEQUENCE [LARGE SCALE GENOMIC DNA]</scope>
    <source>
        <strain evidence="2 4">LMG 31119</strain>
    </source>
</reference>
<dbReference type="OrthoDB" id="5293744at2"/>
<gene>
    <name evidence="1" type="ORF">NCTC13160_00487</name>
    <name evidence="2" type="ORF">PPN31119_00982</name>
</gene>
<dbReference type="InterPro" id="IPR036291">
    <property type="entry name" value="NAD(P)-bd_dom_sf"/>
</dbReference>
<proteinExistence type="predicted"/>
<dbReference type="GO" id="GO:0005737">
    <property type="term" value="C:cytoplasm"/>
    <property type="evidence" value="ECO:0007669"/>
    <property type="project" value="TreeGrafter"/>
</dbReference>
<dbReference type="Pfam" id="PF02423">
    <property type="entry name" value="OCD_Mu_crystall"/>
    <property type="match status" value="1"/>
</dbReference>